<name>A0ABQ9H0V4_9NEOP</name>
<reference evidence="2 3" key="1">
    <citation type="submission" date="2023-02" db="EMBL/GenBank/DDBJ databases">
        <title>LHISI_Scaffold_Assembly.</title>
        <authorList>
            <person name="Stuart O.P."/>
            <person name="Cleave R."/>
            <person name="Magrath M.J.L."/>
            <person name="Mikheyev A.S."/>
        </authorList>
    </citation>
    <scope>NUCLEOTIDE SEQUENCE [LARGE SCALE GENOMIC DNA]</scope>
    <source>
        <strain evidence="2">Daus_M_001</strain>
        <tissue evidence="2">Leg muscle</tissue>
    </source>
</reference>
<protein>
    <submittedName>
        <fullName evidence="2">Uncharacterized protein</fullName>
    </submittedName>
</protein>
<feature type="compositionally biased region" description="Polar residues" evidence="1">
    <location>
        <begin position="117"/>
        <end position="128"/>
    </location>
</feature>
<dbReference type="EMBL" id="JARBHB010000008">
    <property type="protein sequence ID" value="KAJ8877936.1"/>
    <property type="molecule type" value="Genomic_DNA"/>
</dbReference>
<organism evidence="2 3">
    <name type="scientific">Dryococelus australis</name>
    <dbReference type="NCBI Taxonomy" id="614101"/>
    <lineage>
        <taxon>Eukaryota</taxon>
        <taxon>Metazoa</taxon>
        <taxon>Ecdysozoa</taxon>
        <taxon>Arthropoda</taxon>
        <taxon>Hexapoda</taxon>
        <taxon>Insecta</taxon>
        <taxon>Pterygota</taxon>
        <taxon>Neoptera</taxon>
        <taxon>Polyneoptera</taxon>
        <taxon>Phasmatodea</taxon>
        <taxon>Verophasmatodea</taxon>
        <taxon>Anareolatae</taxon>
        <taxon>Phasmatidae</taxon>
        <taxon>Eurycanthinae</taxon>
        <taxon>Dryococelus</taxon>
    </lineage>
</organism>
<keyword evidence="3" id="KW-1185">Reference proteome</keyword>
<feature type="region of interest" description="Disordered" evidence="1">
    <location>
        <begin position="54"/>
        <end position="99"/>
    </location>
</feature>
<feature type="region of interest" description="Disordered" evidence="1">
    <location>
        <begin position="117"/>
        <end position="144"/>
    </location>
</feature>
<evidence type="ECO:0000313" key="2">
    <source>
        <dbReference type="EMBL" id="KAJ8877936.1"/>
    </source>
</evidence>
<accession>A0ABQ9H0V4</accession>
<dbReference type="Proteomes" id="UP001159363">
    <property type="component" value="Chromosome 7"/>
</dbReference>
<sequence length="422" mass="46728">MVEAERFQKTQDIKFAPATVAVSIQLLAAVALNELSHPAMKVSQNKEVQTELEYMEGKRARRSPQKAGERATKRRTSAQTQTGSVSRHKQPKISTQTQTSGNCILRKAMQAADIPISNASHGSSTKHPSQMKRRRKSMETQTSNRLDRTAKDKHLMSANGGSFDLSLSEWFSAERNTSSTQTIPGTPTFHTDTLSSLTQTDLNMPELCDPTSLLTLDSYTKPLGNLNSFFDDSLEEVPKLEQCFQSKFHSEDASLLGDEPGYSEQQIESILTRNESVMLGGTGSCSTETQTEVDFGDGYAVQGASEEDLQFTLFLNNETQTTEDVSCFDDLLYSNMCTQTSEEALFLDFDFNSIETQTVGLVYREDLTFASAETQTPFSDAPFISHDTPASWLSEMSNMETQTDVDSLIAELSKNDASHKLL</sequence>
<gene>
    <name evidence="2" type="ORF">PR048_022395</name>
</gene>
<evidence type="ECO:0000313" key="3">
    <source>
        <dbReference type="Proteomes" id="UP001159363"/>
    </source>
</evidence>
<proteinExistence type="predicted"/>
<evidence type="ECO:0000256" key="1">
    <source>
        <dbReference type="SAM" id="MobiDB-lite"/>
    </source>
</evidence>
<comment type="caution">
    <text evidence="2">The sequence shown here is derived from an EMBL/GenBank/DDBJ whole genome shotgun (WGS) entry which is preliminary data.</text>
</comment>